<gene>
    <name evidence="2" type="ORF">SAMN05421785_102206</name>
</gene>
<accession>A0A1N7LFR6</accession>
<organism evidence="2 3">
    <name type="scientific">Chryseobacterium gambrini</name>
    <dbReference type="NCBI Taxonomy" id="373672"/>
    <lineage>
        <taxon>Bacteria</taxon>
        <taxon>Pseudomonadati</taxon>
        <taxon>Bacteroidota</taxon>
        <taxon>Flavobacteriia</taxon>
        <taxon>Flavobacteriales</taxon>
        <taxon>Weeksellaceae</taxon>
        <taxon>Chryseobacterium group</taxon>
        <taxon>Chryseobacterium</taxon>
    </lineage>
</organism>
<evidence type="ECO:0000256" key="1">
    <source>
        <dbReference type="SAM" id="MobiDB-lite"/>
    </source>
</evidence>
<dbReference type="OrthoDB" id="1007147at2"/>
<dbReference type="RefSeq" id="WP_076390698.1">
    <property type="nucleotide sequence ID" value="NZ_FTOV01000002.1"/>
</dbReference>
<dbReference type="STRING" id="373672.SAMN05421785_102206"/>
<dbReference type="AlphaFoldDB" id="A0A1N7LFR6"/>
<feature type="region of interest" description="Disordered" evidence="1">
    <location>
        <begin position="118"/>
        <end position="155"/>
    </location>
</feature>
<proteinExistence type="predicted"/>
<protein>
    <submittedName>
        <fullName evidence="2">Uncharacterized protein</fullName>
    </submittedName>
</protein>
<evidence type="ECO:0000313" key="3">
    <source>
        <dbReference type="Proteomes" id="UP000185781"/>
    </source>
</evidence>
<reference evidence="2 3" key="1">
    <citation type="submission" date="2017-01" db="EMBL/GenBank/DDBJ databases">
        <authorList>
            <person name="Mah S.A."/>
            <person name="Swanson W.J."/>
            <person name="Moy G.W."/>
            <person name="Vacquier V.D."/>
        </authorList>
    </citation>
    <scope>NUCLEOTIDE SEQUENCE [LARGE SCALE GENOMIC DNA]</scope>
    <source>
        <strain evidence="2 3">DSM 18014</strain>
    </source>
</reference>
<sequence length="244" mass="28073">MNYLKLINNFWTMNEVYSFRSTEIALYFYLLKVNNLCSWRESFDHNNQKVLSSIGLTDVRTLNSARNRLKQAGLIDFKTKSGSASAQYSLKTYAKNVEDYAEVSAEVHVEDVSSLVSTKDKLNKTKNNKESKKENPPTKVPPKEKQEVGNSESEKSFKQLTQIEFYNSLKPFVKEFGKQTVRDFYDYWIEPSASGVMKFQLEKTWSTKGRLGTWKRNEGKFGVKTQTVTKADNLQPEILGPWAS</sequence>
<evidence type="ECO:0000313" key="2">
    <source>
        <dbReference type="EMBL" id="SIS72669.1"/>
    </source>
</evidence>
<dbReference type="Proteomes" id="UP000185781">
    <property type="component" value="Unassembled WGS sequence"/>
</dbReference>
<dbReference type="EMBL" id="FTOV01000002">
    <property type="protein sequence ID" value="SIS72669.1"/>
    <property type="molecule type" value="Genomic_DNA"/>
</dbReference>
<name>A0A1N7LFR6_9FLAO</name>